<dbReference type="AlphaFoldDB" id="A0A2R5GC58"/>
<evidence type="ECO:0000256" key="3">
    <source>
        <dbReference type="ARBA" id="ARBA00023098"/>
    </source>
</evidence>
<dbReference type="PROSITE" id="PS00455">
    <property type="entry name" value="AMP_BINDING"/>
    <property type="match status" value="1"/>
</dbReference>
<proteinExistence type="predicted"/>
<dbReference type="Pfam" id="PF23562">
    <property type="entry name" value="AMP-binding_C_3"/>
    <property type="match status" value="1"/>
</dbReference>
<evidence type="ECO:0000313" key="7">
    <source>
        <dbReference type="Proteomes" id="UP000241890"/>
    </source>
</evidence>
<keyword evidence="7" id="KW-1185">Reference proteome</keyword>
<evidence type="ECO:0000259" key="5">
    <source>
        <dbReference type="Pfam" id="PF00501"/>
    </source>
</evidence>
<accession>A0A2R5GC58</accession>
<keyword evidence="3" id="KW-0443">Lipid metabolism</keyword>
<keyword evidence="2" id="KW-0276">Fatty acid metabolism</keyword>
<dbReference type="InterPro" id="IPR020845">
    <property type="entry name" value="AMP-binding_CS"/>
</dbReference>
<dbReference type="Pfam" id="PF00501">
    <property type="entry name" value="AMP-binding"/>
    <property type="match status" value="1"/>
</dbReference>
<dbReference type="GO" id="GO:0004467">
    <property type="term" value="F:long-chain fatty acid-CoA ligase activity"/>
    <property type="evidence" value="ECO:0007669"/>
    <property type="project" value="TreeGrafter"/>
</dbReference>
<dbReference type="Proteomes" id="UP000241890">
    <property type="component" value="Unassembled WGS sequence"/>
</dbReference>
<dbReference type="GO" id="GO:0016020">
    <property type="term" value="C:membrane"/>
    <property type="evidence" value="ECO:0007669"/>
    <property type="project" value="TreeGrafter"/>
</dbReference>
<dbReference type="Gene3D" id="3.40.50.12780">
    <property type="entry name" value="N-terminal domain of ligase-like"/>
    <property type="match status" value="1"/>
</dbReference>
<dbReference type="EMBL" id="BEYU01000044">
    <property type="protein sequence ID" value="GBG28557.1"/>
    <property type="molecule type" value="Genomic_DNA"/>
</dbReference>
<comment type="caution">
    <text evidence="6">The sequence shown here is derived from an EMBL/GenBank/DDBJ whole genome shotgun (WGS) entry which is preliminary data.</text>
</comment>
<protein>
    <submittedName>
        <fullName evidence="6">Long-chain-fatty-acid--CoA ligase ACSBG2</fullName>
    </submittedName>
</protein>
<dbReference type="InterPro" id="IPR000873">
    <property type="entry name" value="AMP-dep_synth/lig_dom"/>
</dbReference>
<dbReference type="InterPro" id="IPR042099">
    <property type="entry name" value="ANL_N_sf"/>
</dbReference>
<evidence type="ECO:0000256" key="2">
    <source>
        <dbReference type="ARBA" id="ARBA00022832"/>
    </source>
</evidence>
<keyword evidence="1 6" id="KW-0436">Ligase</keyword>
<feature type="domain" description="AMP-dependent synthetase/ligase" evidence="5">
    <location>
        <begin position="80"/>
        <end position="535"/>
    </location>
</feature>
<dbReference type="SUPFAM" id="SSF56801">
    <property type="entry name" value="Acetyl-CoA synthetase-like"/>
    <property type="match status" value="1"/>
</dbReference>
<feature type="non-terminal residue" evidence="6">
    <location>
        <position position="751"/>
    </location>
</feature>
<sequence length="751" mass="82085">MGNPASKPAAAGPTWDLEYSPDYSDDAPRWYMYKDDVAKIRFAEKGIAAPASQGGAPEDTLMDAFKLAATNWPKKPALRVERPLPPFEGANTADSLPLAKWKTWTWKEYYEDSRAAAKGFLKLGAVRYDAVMILGFNSPEWFMSEMAAMMFGGKAAGIYPTDTKNQVAYKTKLADGVVAVVDTESNFEKFATQIDDLPYLKAIVTWGCERSEITRSDGSTVQVLTWDSLIELGNTEGSDEELEELIEATEPGNVACLVFTSGTTGMPKAVMVSHDNILFESYCVVDRGVSPVGTTDEPERIISFLPLSHVAGMMVDIISPIVVTAYKTPYVTSYFARPYDLKAGTLGKRLQAVRPTLFMGVPRVYEKIAEKVKAVGAANTGMKKTISTWAKGHGKYAQDSMLLGGNGKAHLMNGMAKKVLGKVHEALGLNKAKFIFSGGAPLSVETTDYFAQLGLNINETYGMSENMGATTWSTDRCHLRGSIGYEMEGVQVKIFRIADDGSKTECPPAEDFDFPSEESQGELCFRGRHVMMGYLANPKLGEEHVEEIRKKNAETIDADGFLHSGDKGSKDMRNMFRVTGRYKELIVTAGGENIPPAPIENALKLKCPLISNAIMIGDKRKFNIMLLTLKAKGATGEHPGTDELDAEAADFEAGVTTISQACESEKFIAAITDAIKAVNKDDSVMVSNACKVQKFTILPQDFSIETGEITPSLKLKRDFTYRKFEAIVEAIYASSDTYVPFSVAPSINTDL</sequence>
<reference evidence="6 7" key="1">
    <citation type="submission" date="2017-12" db="EMBL/GenBank/DDBJ databases">
        <title>Sequencing, de novo assembly and annotation of complete genome of a new Thraustochytrid species, strain FCC1311.</title>
        <authorList>
            <person name="Sedici K."/>
            <person name="Godart F."/>
            <person name="Aiese Cigliano R."/>
            <person name="Sanseverino W."/>
            <person name="Barakat M."/>
            <person name="Ortet P."/>
            <person name="Marechal E."/>
            <person name="Cagnac O."/>
            <person name="Amato A."/>
        </authorList>
    </citation>
    <scope>NUCLEOTIDE SEQUENCE [LARGE SCALE GENOMIC DNA]</scope>
</reference>
<gene>
    <name evidence="6" type="ORF">FCC1311_019321</name>
</gene>
<feature type="region of interest" description="Disordered" evidence="4">
    <location>
        <begin position="1"/>
        <end position="22"/>
    </location>
</feature>
<evidence type="ECO:0000256" key="1">
    <source>
        <dbReference type="ARBA" id="ARBA00022598"/>
    </source>
</evidence>
<dbReference type="OrthoDB" id="3633556at2759"/>
<dbReference type="PANTHER" id="PTHR43272:SF32">
    <property type="entry name" value="AMP-DEPENDENT SYNTHETASE_LIGASE DOMAIN-CONTAINING PROTEIN"/>
    <property type="match status" value="1"/>
</dbReference>
<dbReference type="InParanoid" id="A0A2R5GC58"/>
<dbReference type="PANTHER" id="PTHR43272">
    <property type="entry name" value="LONG-CHAIN-FATTY-ACID--COA LIGASE"/>
    <property type="match status" value="1"/>
</dbReference>
<evidence type="ECO:0000256" key="4">
    <source>
        <dbReference type="SAM" id="MobiDB-lite"/>
    </source>
</evidence>
<name>A0A2R5GC58_9STRA</name>
<evidence type="ECO:0000313" key="6">
    <source>
        <dbReference type="EMBL" id="GBG28557.1"/>
    </source>
</evidence>
<dbReference type="GO" id="GO:0005783">
    <property type="term" value="C:endoplasmic reticulum"/>
    <property type="evidence" value="ECO:0007669"/>
    <property type="project" value="TreeGrafter"/>
</dbReference>
<organism evidence="6 7">
    <name type="scientific">Hondaea fermentalgiana</name>
    <dbReference type="NCBI Taxonomy" id="2315210"/>
    <lineage>
        <taxon>Eukaryota</taxon>
        <taxon>Sar</taxon>
        <taxon>Stramenopiles</taxon>
        <taxon>Bigyra</taxon>
        <taxon>Labyrinthulomycetes</taxon>
        <taxon>Thraustochytrida</taxon>
        <taxon>Thraustochytriidae</taxon>
        <taxon>Hondaea</taxon>
    </lineage>
</organism>